<accession>W3XBV6</accession>
<dbReference type="InParanoid" id="W3XBV6"/>
<dbReference type="EMBL" id="KI912111">
    <property type="protein sequence ID" value="ETS83530.1"/>
    <property type="molecule type" value="Genomic_DNA"/>
</dbReference>
<protein>
    <submittedName>
        <fullName evidence="2">Uncharacterized protein</fullName>
    </submittedName>
</protein>
<gene>
    <name evidence="2" type="ORF">PFICI_05406</name>
</gene>
<sequence length="100" mass="10667">MAEQKASLKLSGRSKPDIQASSPGSDQPSLQDWAEVALIAIGSPKSAPYSLRLELCMLSESPKSGLLSPVEDREDKQGDDDLSSHLDSALNQTASRQALD</sequence>
<dbReference type="HOGENOM" id="CLU_2307039_0_0_1"/>
<organism evidence="2 3">
    <name type="scientific">Pestalotiopsis fici (strain W106-1 / CGMCC3.15140)</name>
    <dbReference type="NCBI Taxonomy" id="1229662"/>
    <lineage>
        <taxon>Eukaryota</taxon>
        <taxon>Fungi</taxon>
        <taxon>Dikarya</taxon>
        <taxon>Ascomycota</taxon>
        <taxon>Pezizomycotina</taxon>
        <taxon>Sordariomycetes</taxon>
        <taxon>Xylariomycetidae</taxon>
        <taxon>Amphisphaeriales</taxon>
        <taxon>Sporocadaceae</taxon>
        <taxon>Pestalotiopsis</taxon>
    </lineage>
</organism>
<reference evidence="3" key="1">
    <citation type="journal article" date="2015" name="BMC Genomics">
        <title>Genomic and transcriptomic analysis of the endophytic fungus Pestalotiopsis fici reveals its lifestyle and high potential for synthesis of natural products.</title>
        <authorList>
            <person name="Wang X."/>
            <person name="Zhang X."/>
            <person name="Liu L."/>
            <person name="Xiang M."/>
            <person name="Wang W."/>
            <person name="Sun X."/>
            <person name="Che Y."/>
            <person name="Guo L."/>
            <person name="Liu G."/>
            <person name="Guo L."/>
            <person name="Wang C."/>
            <person name="Yin W.B."/>
            <person name="Stadler M."/>
            <person name="Zhang X."/>
            <person name="Liu X."/>
        </authorList>
    </citation>
    <scope>NUCLEOTIDE SEQUENCE [LARGE SCALE GENOMIC DNA]</scope>
    <source>
        <strain evidence="3">W106-1 / CGMCC3.15140</strain>
    </source>
</reference>
<evidence type="ECO:0000256" key="1">
    <source>
        <dbReference type="SAM" id="MobiDB-lite"/>
    </source>
</evidence>
<feature type="region of interest" description="Disordered" evidence="1">
    <location>
        <begin position="1"/>
        <end position="29"/>
    </location>
</feature>
<dbReference type="RefSeq" id="XP_007832178.1">
    <property type="nucleotide sequence ID" value="XM_007833987.1"/>
</dbReference>
<feature type="compositionally biased region" description="Polar residues" evidence="1">
    <location>
        <begin position="91"/>
        <end position="100"/>
    </location>
</feature>
<feature type="compositionally biased region" description="Polar residues" evidence="1">
    <location>
        <begin position="19"/>
        <end position="29"/>
    </location>
</feature>
<dbReference type="GeneID" id="19270419"/>
<dbReference type="Proteomes" id="UP000030651">
    <property type="component" value="Unassembled WGS sequence"/>
</dbReference>
<dbReference type="AlphaFoldDB" id="W3XBV6"/>
<proteinExistence type="predicted"/>
<dbReference type="KEGG" id="pfy:PFICI_05406"/>
<keyword evidence="3" id="KW-1185">Reference proteome</keyword>
<feature type="region of interest" description="Disordered" evidence="1">
    <location>
        <begin position="62"/>
        <end position="100"/>
    </location>
</feature>
<evidence type="ECO:0000313" key="2">
    <source>
        <dbReference type="EMBL" id="ETS83530.1"/>
    </source>
</evidence>
<evidence type="ECO:0000313" key="3">
    <source>
        <dbReference type="Proteomes" id="UP000030651"/>
    </source>
</evidence>
<name>W3XBV6_PESFW</name>